<name>A0A1V9FMH8_9BACT</name>
<dbReference type="Proteomes" id="UP000192796">
    <property type="component" value="Unassembled WGS sequence"/>
</dbReference>
<organism evidence="2 3">
    <name type="scientific">Niastella vici</name>
    <dbReference type="NCBI Taxonomy" id="1703345"/>
    <lineage>
        <taxon>Bacteria</taxon>
        <taxon>Pseudomonadati</taxon>
        <taxon>Bacteroidota</taxon>
        <taxon>Chitinophagia</taxon>
        <taxon>Chitinophagales</taxon>
        <taxon>Chitinophagaceae</taxon>
        <taxon>Niastella</taxon>
    </lineage>
</organism>
<keyword evidence="1" id="KW-0472">Membrane</keyword>
<sequence>MQANNKNYQTNLTPLIIALLVLAALLFLFAPFSPLVFTSAPSLKYLPYTTTGQIGDTIGGLMSPFINLSAVIVTGLAFYMQYRANKLQVDIFTDQIKQTERQFKQEQLYQEKQNRIQQFESQFFEMLRLHKANVDELTITSVVNGNPVSKRQAFVTMADEFKTFLSYIKFEHLPFIDEYKHAFEIFFWGFNSDYIDIDSLSHSWSRIIDGPNERDYAHPIDFREYKGYSSALGHYFRHLFLMVKFVAYSDVITDYNSQMKYLKILRAQLSNHEQILLFYNWLSEGYGGAWENEENHFFTKYKIIHNLWVGELFQHQYIVDAVNGLIDKYNRNPKETPLFEFQGNDGTLKMKSVGNRSLSNLF</sequence>
<feature type="transmembrane region" description="Helical" evidence="1">
    <location>
        <begin position="57"/>
        <end position="79"/>
    </location>
</feature>
<evidence type="ECO:0000313" key="2">
    <source>
        <dbReference type="EMBL" id="OQP59564.1"/>
    </source>
</evidence>
<keyword evidence="3" id="KW-1185">Reference proteome</keyword>
<proteinExistence type="predicted"/>
<keyword evidence="1" id="KW-1133">Transmembrane helix</keyword>
<dbReference type="InterPro" id="IPR031709">
    <property type="entry name" value="PutAbiC"/>
</dbReference>
<feature type="transmembrane region" description="Helical" evidence="1">
    <location>
        <begin position="12"/>
        <end position="37"/>
    </location>
</feature>
<accession>A0A1V9FMH8</accession>
<evidence type="ECO:0000256" key="1">
    <source>
        <dbReference type="SAM" id="Phobius"/>
    </source>
</evidence>
<protein>
    <recommendedName>
        <fullName evidence="4">Phage abortive infection protein</fullName>
    </recommendedName>
</protein>
<gene>
    <name evidence="2" type="ORF">A3860_36860</name>
</gene>
<keyword evidence="1" id="KW-0812">Transmembrane</keyword>
<evidence type="ECO:0000313" key="3">
    <source>
        <dbReference type="Proteomes" id="UP000192796"/>
    </source>
</evidence>
<dbReference type="AlphaFoldDB" id="A0A1V9FMH8"/>
<comment type="caution">
    <text evidence="2">The sequence shown here is derived from an EMBL/GenBank/DDBJ whole genome shotgun (WGS) entry which is preliminary data.</text>
</comment>
<reference evidence="2 3" key="1">
    <citation type="submission" date="2016-03" db="EMBL/GenBank/DDBJ databases">
        <title>Niastella vici sp. nov., isolated from farmland soil.</title>
        <authorList>
            <person name="Chen L."/>
            <person name="Wang D."/>
            <person name="Yang S."/>
            <person name="Wang G."/>
        </authorList>
    </citation>
    <scope>NUCLEOTIDE SEQUENCE [LARGE SCALE GENOMIC DNA]</scope>
    <source>
        <strain evidence="2 3">DJ57</strain>
    </source>
</reference>
<dbReference type="Pfam" id="PF16872">
    <property type="entry name" value="putAbiC"/>
    <property type="match status" value="1"/>
</dbReference>
<dbReference type="EMBL" id="LVYD01000076">
    <property type="protein sequence ID" value="OQP59564.1"/>
    <property type="molecule type" value="Genomic_DNA"/>
</dbReference>
<dbReference type="STRING" id="1703345.A3860_36860"/>
<evidence type="ECO:0008006" key="4">
    <source>
        <dbReference type="Google" id="ProtNLM"/>
    </source>
</evidence>